<dbReference type="PROSITE" id="PS00188">
    <property type="entry name" value="BIOTIN"/>
    <property type="match status" value="1"/>
</dbReference>
<keyword evidence="11" id="KW-1185">Reference proteome</keyword>
<evidence type="ECO:0000256" key="4">
    <source>
        <dbReference type="ARBA" id="ARBA00022832"/>
    </source>
</evidence>
<name>A0ABY2QSD4_9HYPH</name>
<evidence type="ECO:0000256" key="7">
    <source>
        <dbReference type="ARBA" id="ARBA00023267"/>
    </source>
</evidence>
<dbReference type="EMBL" id="STGT01000004">
    <property type="protein sequence ID" value="THV12651.1"/>
    <property type="molecule type" value="Genomic_DNA"/>
</dbReference>
<dbReference type="Proteomes" id="UP000309667">
    <property type="component" value="Unassembled WGS sequence"/>
</dbReference>
<feature type="domain" description="Lipoyl-binding" evidence="9">
    <location>
        <begin position="5"/>
        <end position="77"/>
    </location>
</feature>
<dbReference type="RefSeq" id="WP_136559440.1">
    <property type="nucleotide sequence ID" value="NZ_STGT01000004.1"/>
</dbReference>
<dbReference type="Gene3D" id="2.40.50.100">
    <property type="match status" value="1"/>
</dbReference>
<gene>
    <name evidence="10" type="ORF">E9677_18135</name>
</gene>
<dbReference type="InterPro" id="IPR011053">
    <property type="entry name" value="Single_hybrid_motif"/>
</dbReference>
<evidence type="ECO:0000256" key="8">
    <source>
        <dbReference type="RuleBase" id="RU364072"/>
    </source>
</evidence>
<reference evidence="10 11" key="1">
    <citation type="submission" date="2019-04" db="EMBL/GenBank/DDBJ databases">
        <title>Genome sequence of strain 7209-2.</title>
        <authorList>
            <person name="Gao J."/>
            <person name="Sun J."/>
        </authorList>
    </citation>
    <scope>NUCLEOTIDE SEQUENCE [LARGE SCALE GENOMIC DNA]</scope>
    <source>
        <strain evidence="10 11">7209-2</strain>
    </source>
</reference>
<dbReference type="Pfam" id="PF00364">
    <property type="entry name" value="Biotin_lipoyl"/>
    <property type="match status" value="1"/>
</dbReference>
<dbReference type="InterPro" id="IPR001249">
    <property type="entry name" value="AcCoA_biotinCC"/>
</dbReference>
<keyword evidence="7 8" id="KW-0092">Biotin</keyword>
<evidence type="ECO:0000256" key="6">
    <source>
        <dbReference type="ARBA" id="ARBA00023160"/>
    </source>
</evidence>
<keyword evidence="5 8" id="KW-0443">Lipid metabolism</keyword>
<sequence length="80" mass="8489">MSKLEIRSPLPGTFYRKPAPEAAEFKADGETVAVGDVIGLVEVMKTFHEVRADVAGSAVVFIAEDSEPIMAGQVIAEVKA</sequence>
<accession>A0ABY2QSD4</accession>
<comment type="caution">
    <text evidence="10">The sequence shown here is derived from an EMBL/GenBank/DDBJ whole genome shotgun (WGS) entry which is preliminary data.</text>
</comment>
<evidence type="ECO:0000256" key="5">
    <source>
        <dbReference type="ARBA" id="ARBA00023098"/>
    </source>
</evidence>
<keyword evidence="3 8" id="KW-0444">Lipid biosynthesis</keyword>
<evidence type="ECO:0000313" key="10">
    <source>
        <dbReference type="EMBL" id="THV12651.1"/>
    </source>
</evidence>
<proteinExistence type="predicted"/>
<evidence type="ECO:0000259" key="9">
    <source>
        <dbReference type="Pfam" id="PF00364"/>
    </source>
</evidence>
<organism evidence="10 11">
    <name type="scientific">Rhizobium rhizophilum</name>
    <dbReference type="NCBI Taxonomy" id="1850373"/>
    <lineage>
        <taxon>Bacteria</taxon>
        <taxon>Pseudomonadati</taxon>
        <taxon>Pseudomonadota</taxon>
        <taxon>Alphaproteobacteria</taxon>
        <taxon>Hyphomicrobiales</taxon>
        <taxon>Rhizobiaceae</taxon>
        <taxon>Rhizobium/Agrobacterium group</taxon>
        <taxon>Rhizobium</taxon>
    </lineage>
</organism>
<dbReference type="SUPFAM" id="SSF51230">
    <property type="entry name" value="Single hybrid motif"/>
    <property type="match status" value="1"/>
</dbReference>
<dbReference type="CDD" id="cd06850">
    <property type="entry name" value="biotinyl_domain"/>
    <property type="match status" value="1"/>
</dbReference>
<dbReference type="PRINTS" id="PR01071">
    <property type="entry name" value="ACOABIOTINCC"/>
</dbReference>
<protein>
    <recommendedName>
        <fullName evidence="8">Biotin carboxyl carrier protein of acetyl-CoA carboxylase</fullName>
    </recommendedName>
</protein>
<dbReference type="InterPro" id="IPR000089">
    <property type="entry name" value="Biotin_lipoyl"/>
</dbReference>
<comment type="function">
    <text evidence="1 8">This protein is a component of the acetyl coenzyme A carboxylase complex; first, biotin carboxylase catalyzes the carboxylation of the carrier protein and then the transcarboxylase transfers the carboxyl group to form malonyl-CoA.</text>
</comment>
<evidence type="ECO:0000313" key="11">
    <source>
        <dbReference type="Proteomes" id="UP000309667"/>
    </source>
</evidence>
<keyword evidence="4 8" id="KW-0276">Fatty acid metabolism</keyword>
<dbReference type="InterPro" id="IPR001882">
    <property type="entry name" value="Biotin_BS"/>
</dbReference>
<evidence type="ECO:0000256" key="3">
    <source>
        <dbReference type="ARBA" id="ARBA00022516"/>
    </source>
</evidence>
<evidence type="ECO:0000256" key="2">
    <source>
        <dbReference type="ARBA" id="ARBA00005194"/>
    </source>
</evidence>
<dbReference type="NCBIfam" id="NF005457">
    <property type="entry name" value="PRK07051.1"/>
    <property type="match status" value="1"/>
</dbReference>
<comment type="pathway">
    <text evidence="2 8">Lipid metabolism; fatty acid biosynthesis.</text>
</comment>
<keyword evidence="6 8" id="KW-0275">Fatty acid biosynthesis</keyword>
<evidence type="ECO:0000256" key="1">
    <source>
        <dbReference type="ARBA" id="ARBA00003761"/>
    </source>
</evidence>